<dbReference type="Gene3D" id="3.40.50.300">
    <property type="entry name" value="P-loop containing nucleotide triphosphate hydrolases"/>
    <property type="match status" value="2"/>
</dbReference>
<evidence type="ECO:0000259" key="18">
    <source>
        <dbReference type="PROSITE" id="PS51193"/>
    </source>
</evidence>
<dbReference type="Pfam" id="PF13307">
    <property type="entry name" value="Helicase_C_2"/>
    <property type="match status" value="1"/>
</dbReference>
<dbReference type="InterPro" id="IPR006554">
    <property type="entry name" value="Helicase-like_DEXD_c2"/>
</dbReference>
<evidence type="ECO:0000256" key="7">
    <source>
        <dbReference type="ARBA" id="ARBA00022806"/>
    </source>
</evidence>
<evidence type="ECO:0000256" key="2">
    <source>
        <dbReference type="ARBA" id="ARBA00022485"/>
    </source>
</evidence>
<evidence type="ECO:0000256" key="5">
    <source>
        <dbReference type="ARBA" id="ARBA00022763"/>
    </source>
</evidence>
<evidence type="ECO:0000256" key="16">
    <source>
        <dbReference type="ARBA" id="ARBA00073810"/>
    </source>
</evidence>
<keyword evidence="10" id="KW-0411">Iron-sulfur</keyword>
<evidence type="ECO:0000256" key="13">
    <source>
        <dbReference type="ARBA" id="ARBA00023235"/>
    </source>
</evidence>
<dbReference type="PANTHER" id="PTHR11472:SF34">
    <property type="entry name" value="REGULATOR OF TELOMERE ELONGATION HELICASE 1"/>
    <property type="match status" value="1"/>
</dbReference>
<keyword evidence="5" id="KW-0227">DNA damage</keyword>
<evidence type="ECO:0000256" key="17">
    <source>
        <dbReference type="SAM" id="MobiDB-lite"/>
    </source>
</evidence>
<dbReference type="InterPro" id="IPR027417">
    <property type="entry name" value="P-loop_NTPase"/>
</dbReference>
<evidence type="ECO:0000256" key="6">
    <source>
        <dbReference type="ARBA" id="ARBA00022801"/>
    </source>
</evidence>
<dbReference type="PANTHER" id="PTHR11472">
    <property type="entry name" value="DNA REPAIR DEAD HELICASE RAD3/XP-D SUBFAMILY MEMBER"/>
    <property type="match status" value="1"/>
</dbReference>
<dbReference type="InterPro" id="IPR014001">
    <property type="entry name" value="Helicase_ATP-bd"/>
</dbReference>
<evidence type="ECO:0000256" key="12">
    <source>
        <dbReference type="ARBA" id="ARBA00023204"/>
    </source>
</evidence>
<organism evidence="19">
    <name type="scientific">Cacopsylla melanoneura</name>
    <dbReference type="NCBI Taxonomy" id="428564"/>
    <lineage>
        <taxon>Eukaryota</taxon>
        <taxon>Metazoa</taxon>
        <taxon>Ecdysozoa</taxon>
        <taxon>Arthropoda</taxon>
        <taxon>Hexapoda</taxon>
        <taxon>Insecta</taxon>
        <taxon>Pterygota</taxon>
        <taxon>Neoptera</taxon>
        <taxon>Paraneoptera</taxon>
        <taxon>Hemiptera</taxon>
        <taxon>Sternorrhyncha</taxon>
        <taxon>Psylloidea</taxon>
        <taxon>Psyllidae</taxon>
        <taxon>Psyllinae</taxon>
        <taxon>Cacopsylla</taxon>
    </lineage>
</organism>
<comment type="subcellular location">
    <subcellularLocation>
        <location evidence="1">Nucleus</location>
    </subcellularLocation>
</comment>
<protein>
    <recommendedName>
        <fullName evidence="16">Regulator of telomere elongation helicase 1 homolog</fullName>
    </recommendedName>
</protein>
<dbReference type="GO" id="GO:0003677">
    <property type="term" value="F:DNA binding"/>
    <property type="evidence" value="ECO:0007669"/>
    <property type="project" value="UniProtKB-KW"/>
</dbReference>
<keyword evidence="8" id="KW-0067">ATP-binding</keyword>
<evidence type="ECO:0000256" key="15">
    <source>
        <dbReference type="ARBA" id="ARBA00049360"/>
    </source>
</evidence>
<dbReference type="SMART" id="SM00487">
    <property type="entry name" value="DEXDc"/>
    <property type="match status" value="1"/>
</dbReference>
<dbReference type="InterPro" id="IPR006935">
    <property type="entry name" value="Helicase/UvrB_N"/>
</dbReference>
<dbReference type="InterPro" id="IPR014013">
    <property type="entry name" value="Helic_SF1/SF2_ATP-bd_DinG/Rad3"/>
</dbReference>
<dbReference type="Pfam" id="PF04851">
    <property type="entry name" value="ResIII"/>
    <property type="match status" value="1"/>
</dbReference>
<dbReference type="Pfam" id="PF06733">
    <property type="entry name" value="DEAD_2"/>
    <property type="match status" value="1"/>
</dbReference>
<feature type="region of interest" description="Disordered" evidence="17">
    <location>
        <begin position="772"/>
        <end position="877"/>
    </location>
</feature>
<dbReference type="GO" id="GO:0003678">
    <property type="term" value="F:DNA helicase activity"/>
    <property type="evidence" value="ECO:0007669"/>
    <property type="project" value="InterPro"/>
</dbReference>
<dbReference type="InterPro" id="IPR057498">
    <property type="entry name" value="Rtel1_ARCH"/>
</dbReference>
<evidence type="ECO:0000313" key="19">
    <source>
        <dbReference type="EMBL" id="CAG6671290.1"/>
    </source>
</evidence>
<dbReference type="GO" id="GO:0010569">
    <property type="term" value="P:regulation of double-strand break repair via homologous recombination"/>
    <property type="evidence" value="ECO:0007669"/>
    <property type="project" value="TreeGrafter"/>
</dbReference>
<dbReference type="SMART" id="SM00491">
    <property type="entry name" value="HELICc2"/>
    <property type="match status" value="1"/>
</dbReference>
<evidence type="ECO:0000256" key="3">
    <source>
        <dbReference type="ARBA" id="ARBA00022723"/>
    </source>
</evidence>
<feature type="compositionally biased region" description="Low complexity" evidence="17">
    <location>
        <begin position="829"/>
        <end position="877"/>
    </location>
</feature>
<dbReference type="GO" id="GO:0006281">
    <property type="term" value="P:DNA repair"/>
    <property type="evidence" value="ECO:0007669"/>
    <property type="project" value="UniProtKB-KW"/>
</dbReference>
<keyword evidence="6" id="KW-0378">Hydrolase</keyword>
<keyword evidence="13" id="KW-0413">Isomerase</keyword>
<dbReference type="InterPro" id="IPR013020">
    <property type="entry name" value="Rad3/Chl1-like"/>
</dbReference>
<evidence type="ECO:0000256" key="1">
    <source>
        <dbReference type="ARBA" id="ARBA00004123"/>
    </source>
</evidence>
<keyword evidence="3" id="KW-0479">Metal-binding</keyword>
<evidence type="ECO:0000256" key="8">
    <source>
        <dbReference type="ARBA" id="ARBA00022840"/>
    </source>
</evidence>
<dbReference type="EMBL" id="HBUF01225738">
    <property type="protein sequence ID" value="CAG6671290.1"/>
    <property type="molecule type" value="Transcribed_RNA"/>
</dbReference>
<dbReference type="GO" id="GO:0005634">
    <property type="term" value="C:nucleus"/>
    <property type="evidence" value="ECO:0007669"/>
    <property type="project" value="UniProtKB-SubCell"/>
</dbReference>
<dbReference type="FunFam" id="3.40.50.300:FF:000431">
    <property type="entry name" value="Regulator of telomere elongation helicase 1"/>
    <property type="match status" value="1"/>
</dbReference>
<dbReference type="SMART" id="SM00488">
    <property type="entry name" value="DEXDc2"/>
    <property type="match status" value="1"/>
</dbReference>
<accession>A0A8D8SK60</accession>
<feature type="compositionally biased region" description="Basic and acidic residues" evidence="17">
    <location>
        <begin position="775"/>
        <end position="786"/>
    </location>
</feature>
<dbReference type="Pfam" id="PF23109">
    <property type="entry name" value="ARCH_RTEL1"/>
    <property type="match status" value="1"/>
</dbReference>
<dbReference type="InterPro" id="IPR006555">
    <property type="entry name" value="ATP-dep_Helicase_C"/>
</dbReference>
<keyword evidence="11" id="KW-0238">DNA-binding</keyword>
<dbReference type="InterPro" id="IPR045028">
    <property type="entry name" value="DinG/Rad3-like"/>
</dbReference>
<feature type="domain" description="Helicase ATP-binding" evidence="18">
    <location>
        <begin position="7"/>
        <end position="296"/>
    </location>
</feature>
<evidence type="ECO:0000256" key="4">
    <source>
        <dbReference type="ARBA" id="ARBA00022741"/>
    </source>
</evidence>
<sequence>MPEIEIRGIPVKFPYEPYDLQKEYMSKVIECLQTGKNGLLESPTGTGKTLCLLCATLAWQMAKKASIQAQRLGFNTESSMSSLEFITGDNNTTKWEDKFRAPRALYSSRTHSQLNQVLRELQKTEYTHVKVSTLGSRDQLCIHPDVSNPNNSGAVKKAMCRALVSNRSCKYYEEVASKVIDLNIEVGDIEDLVKKGKKKKCCPYFATKELQKSADVIFLPYNYLLDQRIRKTQEIELNNDVIILDEAHNVEKICEEAASVSLASSDLALCITEVTSVMEIVIRDEEVSFGGIEDASTKDFTKDDLMMLKGLLLELEKTFDEHLKLSEEGKSFDGAYIFAILGHAGLAIEHLPPLSELLYKLSQFVQAANTSQLSKMGAALNRFAEFIDAVSNSLGPARSTGMTDEFFRVFVCVEESKEKRRQIVTTKSTPKVVHFWCFNSGFAMKSLLSTGVHSIILTSGTLTPFSAVINELGIPLEVQLQNPHVIDKEQISVHVVKNGPNGKELKSVYATRDNTEHVNNLASTVLNTAGIVPGGLLVFFPSFAMMEKCMTMWVEAGMWTKISEKKPIFMETRKKEEMALVIEQYYEAVESTKGGILLAVFRGKVSEGLDFSNRKARGVIIFGVPYSPFKDLRIVGKKQYLDMKKKQNWSGSVWYEVDAMRGVNQALGRVIRHVKDYGVVLLCDTRYTSKQASLSPWLREFVYVNDKFGTVLTSLMRFFYSKKDMHQPVSSSTTKSGQFQASNLVSRRDLASPTTPTQAVPNPFNTDLVQSYARSKGDSSSERLSDSQRTPVAKGKRSIFDVLDDEDENKPNTSHDLAAGPSGTTLSQSITNPNPSSSHSPTSSDIFVKPSSTNFSRPSTSSVARASSSSVANSNAAKKSKLSVKPLSINVNESPALPWVTVEEFFSDATKVLNKDRKKELFVFLKEYSNAKTNADSELNNFKTFIETLELHLPSAHVKTQHLHIAFRRFVSSEHRERFDEHCMEIMKREPLS</sequence>
<dbReference type="GO" id="GO:1904430">
    <property type="term" value="P:negative regulation of t-circle formation"/>
    <property type="evidence" value="ECO:0007669"/>
    <property type="project" value="TreeGrafter"/>
</dbReference>
<dbReference type="GO" id="GO:0090657">
    <property type="term" value="P:telomeric loop disassembly"/>
    <property type="evidence" value="ECO:0007669"/>
    <property type="project" value="TreeGrafter"/>
</dbReference>
<keyword evidence="4" id="KW-0547">Nucleotide-binding</keyword>
<dbReference type="SUPFAM" id="SSF52540">
    <property type="entry name" value="P-loop containing nucleoside triphosphate hydrolases"/>
    <property type="match status" value="1"/>
</dbReference>
<keyword evidence="9" id="KW-0408">Iron</keyword>
<comment type="catalytic activity">
    <reaction evidence="15">
        <text>ATP + H2O = ADP + phosphate + H(+)</text>
        <dbReference type="Rhea" id="RHEA:13065"/>
        <dbReference type="ChEBI" id="CHEBI:15377"/>
        <dbReference type="ChEBI" id="CHEBI:15378"/>
        <dbReference type="ChEBI" id="CHEBI:30616"/>
        <dbReference type="ChEBI" id="CHEBI:43474"/>
        <dbReference type="ChEBI" id="CHEBI:456216"/>
    </reaction>
</comment>
<evidence type="ECO:0000256" key="10">
    <source>
        <dbReference type="ARBA" id="ARBA00023014"/>
    </source>
</evidence>
<reference evidence="19" key="1">
    <citation type="submission" date="2021-05" db="EMBL/GenBank/DDBJ databases">
        <authorList>
            <person name="Alioto T."/>
            <person name="Alioto T."/>
            <person name="Gomez Garrido J."/>
        </authorList>
    </citation>
    <scope>NUCLEOTIDE SEQUENCE</scope>
</reference>
<dbReference type="AlphaFoldDB" id="A0A8D8SK60"/>
<dbReference type="CDD" id="cd18788">
    <property type="entry name" value="SF2_C_XPD"/>
    <property type="match status" value="1"/>
</dbReference>
<keyword evidence="2" id="KW-0004">4Fe-4S</keyword>
<dbReference type="GO" id="GO:0045910">
    <property type="term" value="P:negative regulation of DNA recombination"/>
    <property type="evidence" value="ECO:0007669"/>
    <property type="project" value="TreeGrafter"/>
</dbReference>
<dbReference type="InterPro" id="IPR010614">
    <property type="entry name" value="RAD3-like_helicase_DEAD"/>
</dbReference>
<keyword evidence="14" id="KW-0539">Nucleus</keyword>
<dbReference type="CDD" id="cd17970">
    <property type="entry name" value="DEAHc_FancJ"/>
    <property type="match status" value="1"/>
</dbReference>
<proteinExistence type="predicted"/>
<dbReference type="GO" id="GO:0046872">
    <property type="term" value="F:metal ion binding"/>
    <property type="evidence" value="ECO:0007669"/>
    <property type="project" value="UniProtKB-KW"/>
</dbReference>
<evidence type="ECO:0000256" key="14">
    <source>
        <dbReference type="ARBA" id="ARBA00023242"/>
    </source>
</evidence>
<dbReference type="GO" id="GO:0051539">
    <property type="term" value="F:4 iron, 4 sulfur cluster binding"/>
    <property type="evidence" value="ECO:0007669"/>
    <property type="project" value="UniProtKB-KW"/>
</dbReference>
<dbReference type="GO" id="GO:0016818">
    <property type="term" value="F:hydrolase activity, acting on acid anhydrides, in phosphorus-containing anhydrides"/>
    <property type="evidence" value="ECO:0007669"/>
    <property type="project" value="InterPro"/>
</dbReference>
<evidence type="ECO:0000256" key="9">
    <source>
        <dbReference type="ARBA" id="ARBA00023004"/>
    </source>
</evidence>
<evidence type="ECO:0000256" key="11">
    <source>
        <dbReference type="ARBA" id="ARBA00023125"/>
    </source>
</evidence>
<name>A0A8D8SK60_9HEMI</name>
<dbReference type="GO" id="GO:0005524">
    <property type="term" value="F:ATP binding"/>
    <property type="evidence" value="ECO:0007669"/>
    <property type="project" value="UniProtKB-KW"/>
</dbReference>
<dbReference type="GO" id="GO:0070182">
    <property type="term" value="F:DNA polymerase binding"/>
    <property type="evidence" value="ECO:0007669"/>
    <property type="project" value="TreeGrafter"/>
</dbReference>
<dbReference type="PROSITE" id="PS51193">
    <property type="entry name" value="HELICASE_ATP_BIND_2"/>
    <property type="match status" value="1"/>
</dbReference>
<keyword evidence="7 19" id="KW-0347">Helicase</keyword>
<keyword evidence="12" id="KW-0234">DNA repair</keyword>
<dbReference type="NCBIfam" id="TIGR00604">
    <property type="entry name" value="rad3"/>
    <property type="match status" value="1"/>
</dbReference>